<dbReference type="GO" id="GO:0035999">
    <property type="term" value="P:tetrahydrofolate interconversion"/>
    <property type="evidence" value="ECO:0007669"/>
    <property type="project" value="UniProtKB-UniRule"/>
</dbReference>
<dbReference type="FunFam" id="3.90.1150.10:FF:000003">
    <property type="entry name" value="Serine hydroxymethyltransferase"/>
    <property type="match status" value="1"/>
</dbReference>
<dbReference type="GO" id="GO:0008168">
    <property type="term" value="F:methyltransferase activity"/>
    <property type="evidence" value="ECO:0007669"/>
    <property type="project" value="UniProtKB-KW"/>
</dbReference>
<comment type="caution">
    <text evidence="12">Lacks conserved residue(s) required for the propagation of feature annotation.</text>
</comment>
<evidence type="ECO:0000256" key="9">
    <source>
        <dbReference type="ARBA" id="ARBA00022679"/>
    </source>
</evidence>
<dbReference type="Proteomes" id="UP000266552">
    <property type="component" value="Chromosome"/>
</dbReference>
<evidence type="ECO:0000256" key="7">
    <source>
        <dbReference type="ARBA" id="ARBA00022563"/>
    </source>
</evidence>
<dbReference type="EMBL" id="CP032412">
    <property type="protein sequence ID" value="AYB41823.1"/>
    <property type="molecule type" value="Genomic_DNA"/>
</dbReference>
<dbReference type="FunFam" id="3.40.640.10:FF:000001">
    <property type="entry name" value="Serine hydroxymethyltransferase"/>
    <property type="match status" value="1"/>
</dbReference>
<dbReference type="InterPro" id="IPR019798">
    <property type="entry name" value="Ser_HO-MeTrfase_PLP_BS"/>
</dbReference>
<dbReference type="UniPathway" id="UPA00193"/>
<dbReference type="PIRSF" id="PIRSF000412">
    <property type="entry name" value="SHMT"/>
    <property type="match status" value="1"/>
</dbReference>
<dbReference type="HAMAP" id="MF_00051">
    <property type="entry name" value="SHMT"/>
    <property type="match status" value="1"/>
</dbReference>
<keyword evidence="15" id="KW-0489">Methyltransferase</keyword>
<dbReference type="GO" id="GO:0019264">
    <property type="term" value="P:glycine biosynthetic process from serine"/>
    <property type="evidence" value="ECO:0007669"/>
    <property type="project" value="UniProtKB-UniRule"/>
</dbReference>
<dbReference type="PANTHER" id="PTHR11680">
    <property type="entry name" value="SERINE HYDROXYMETHYLTRANSFERASE"/>
    <property type="match status" value="1"/>
</dbReference>
<dbReference type="UniPathway" id="UPA00288">
    <property type="reaction ID" value="UER01023"/>
</dbReference>
<dbReference type="AlphaFoldDB" id="A0A328WI23"/>
<dbReference type="InterPro" id="IPR015421">
    <property type="entry name" value="PyrdxlP-dep_Trfase_major"/>
</dbReference>
<evidence type="ECO:0000313" key="15">
    <source>
        <dbReference type="EMBL" id="AYB41823.1"/>
    </source>
</evidence>
<comment type="similarity">
    <text evidence="4 12">Belongs to the SHMT family.</text>
</comment>
<dbReference type="EC" id="2.1.2.1" evidence="12"/>
<evidence type="ECO:0000256" key="1">
    <source>
        <dbReference type="ARBA" id="ARBA00001528"/>
    </source>
</evidence>
<feature type="domain" description="Serine hydroxymethyltransferase-like" evidence="14">
    <location>
        <begin position="5"/>
        <end position="381"/>
    </location>
</feature>
<dbReference type="GO" id="GO:0030170">
    <property type="term" value="F:pyridoxal phosphate binding"/>
    <property type="evidence" value="ECO:0007669"/>
    <property type="project" value="UniProtKB-UniRule"/>
</dbReference>
<keyword evidence="8 12" id="KW-0028">Amino-acid biosynthesis</keyword>
<dbReference type="Gene3D" id="3.40.640.10">
    <property type="entry name" value="Type I PLP-dependent aspartate aminotransferase-like (Major domain)"/>
    <property type="match status" value="1"/>
</dbReference>
<comment type="pathway">
    <text evidence="12">One-carbon metabolism; tetrahydrofolate interconversion.</text>
</comment>
<dbReference type="GO" id="GO:0032259">
    <property type="term" value="P:methylation"/>
    <property type="evidence" value="ECO:0007669"/>
    <property type="project" value="UniProtKB-KW"/>
</dbReference>
<dbReference type="Gene3D" id="3.90.1150.10">
    <property type="entry name" value="Aspartate Aminotransferase, domain 1"/>
    <property type="match status" value="1"/>
</dbReference>
<comment type="function">
    <text evidence="11">Catalyzes the reversible interconversion of serine and glycine with tetrahydrofolate (THF) serving as the one-carbon carrier. This reaction serves as the major source of one-carbon groups required for the biosynthesis of purines, thymidylate, methionine, and other important biomolecules. Also exhibits THF-independent aldolase activity toward beta-hydroxyamino acids, producing glycine and aldehydes, via a retro-aldol mechanism. Thus, is able to catalyze the cleavage of L-allo-threonine.</text>
</comment>
<dbReference type="RefSeq" id="WP_113059553.1">
    <property type="nucleotide sequence ID" value="NZ_CP032412.1"/>
</dbReference>
<comment type="subunit">
    <text evidence="5 12">Homodimer.</text>
</comment>
<keyword evidence="6 12" id="KW-0963">Cytoplasm</keyword>
<comment type="subcellular location">
    <subcellularLocation>
        <location evidence="3 12">Cytoplasm</location>
    </subcellularLocation>
</comment>
<dbReference type="InterPro" id="IPR039429">
    <property type="entry name" value="SHMT-like_dom"/>
</dbReference>
<reference evidence="15 16" key="1">
    <citation type="submission" date="2018-09" db="EMBL/GenBank/DDBJ databases">
        <title>Genome Sequence of Paenibacillus lautus Strain E7593-69, Azo Dye-Degrading Bacteria, Isolated from Commercial Tattoo Inks.</title>
        <authorList>
            <person name="Nho S.W."/>
            <person name="Kim S.-J."/>
            <person name="Kweon O."/>
            <person name="Cerniglia C.E."/>
        </authorList>
    </citation>
    <scope>NUCLEOTIDE SEQUENCE [LARGE SCALE GENOMIC DNA]</scope>
    <source>
        <strain evidence="15 16">E7593-69</strain>
    </source>
</reference>
<evidence type="ECO:0000256" key="10">
    <source>
        <dbReference type="ARBA" id="ARBA00022898"/>
    </source>
</evidence>
<dbReference type="NCBIfam" id="NF000586">
    <property type="entry name" value="PRK00011.1"/>
    <property type="match status" value="1"/>
</dbReference>
<dbReference type="InterPro" id="IPR015422">
    <property type="entry name" value="PyrdxlP-dep_Trfase_small"/>
</dbReference>
<dbReference type="GO" id="GO:0005829">
    <property type="term" value="C:cytosol"/>
    <property type="evidence" value="ECO:0007669"/>
    <property type="project" value="TreeGrafter"/>
</dbReference>
<feature type="binding site" evidence="12">
    <location>
        <begin position="122"/>
        <end position="124"/>
    </location>
    <ligand>
        <name>(6S)-5,6,7,8-tetrahydrofolate</name>
        <dbReference type="ChEBI" id="CHEBI:57453"/>
    </ligand>
</feature>
<dbReference type="SUPFAM" id="SSF53383">
    <property type="entry name" value="PLP-dependent transferases"/>
    <property type="match status" value="1"/>
</dbReference>
<proteinExistence type="inferred from homology"/>
<dbReference type="CDD" id="cd00378">
    <property type="entry name" value="SHMT"/>
    <property type="match status" value="1"/>
</dbReference>
<dbReference type="Pfam" id="PF00464">
    <property type="entry name" value="SHMT"/>
    <property type="match status" value="1"/>
</dbReference>
<evidence type="ECO:0000259" key="14">
    <source>
        <dbReference type="Pfam" id="PF00464"/>
    </source>
</evidence>
<accession>A0A328WI23</accession>
<gene>
    <name evidence="12" type="primary">glyA</name>
    <name evidence="15" type="ORF">D5F53_00265</name>
</gene>
<dbReference type="InterPro" id="IPR015424">
    <property type="entry name" value="PyrdxlP-dep_Trfase"/>
</dbReference>
<evidence type="ECO:0000256" key="5">
    <source>
        <dbReference type="ARBA" id="ARBA00011738"/>
    </source>
</evidence>
<evidence type="ECO:0000256" key="2">
    <source>
        <dbReference type="ARBA" id="ARBA00001933"/>
    </source>
</evidence>
<dbReference type="KEGG" id="plw:D5F53_00265"/>
<comment type="catalytic activity">
    <reaction evidence="1 12">
        <text>(6R)-5,10-methylene-5,6,7,8-tetrahydrofolate + glycine + H2O = (6S)-5,6,7,8-tetrahydrofolate + L-serine</text>
        <dbReference type="Rhea" id="RHEA:15481"/>
        <dbReference type="ChEBI" id="CHEBI:15377"/>
        <dbReference type="ChEBI" id="CHEBI:15636"/>
        <dbReference type="ChEBI" id="CHEBI:33384"/>
        <dbReference type="ChEBI" id="CHEBI:57305"/>
        <dbReference type="ChEBI" id="CHEBI:57453"/>
        <dbReference type="EC" id="2.1.2.1"/>
    </reaction>
</comment>
<dbReference type="GO" id="GO:0004372">
    <property type="term" value="F:glycine hydroxymethyltransferase activity"/>
    <property type="evidence" value="ECO:0007669"/>
    <property type="project" value="UniProtKB-UniRule"/>
</dbReference>
<keyword evidence="7 12" id="KW-0554">One-carbon metabolism</keyword>
<dbReference type="InterPro" id="IPR049943">
    <property type="entry name" value="Ser_HO-MeTrfase-like"/>
</dbReference>
<feature type="binding site" evidence="12">
    <location>
        <position position="118"/>
    </location>
    <ligand>
        <name>(6S)-5,6,7,8-tetrahydrofolate</name>
        <dbReference type="ChEBI" id="CHEBI:57453"/>
    </ligand>
</feature>
<evidence type="ECO:0000256" key="13">
    <source>
        <dbReference type="PIRSR" id="PIRSR000412-50"/>
    </source>
</evidence>
<keyword evidence="10 12" id="KW-0663">Pyridoxal phosphate</keyword>
<dbReference type="InterPro" id="IPR001085">
    <property type="entry name" value="Ser_HO-MeTrfase"/>
</dbReference>
<organism evidence="15 16">
    <name type="scientific">Paenibacillus lautus</name>
    <name type="common">Bacillus lautus</name>
    <dbReference type="NCBI Taxonomy" id="1401"/>
    <lineage>
        <taxon>Bacteria</taxon>
        <taxon>Bacillati</taxon>
        <taxon>Bacillota</taxon>
        <taxon>Bacilli</taxon>
        <taxon>Bacillales</taxon>
        <taxon>Paenibacillaceae</taxon>
        <taxon>Paenibacillus</taxon>
    </lineage>
</organism>
<dbReference type="PANTHER" id="PTHR11680:SF35">
    <property type="entry name" value="SERINE HYDROXYMETHYLTRANSFERASE 1"/>
    <property type="match status" value="1"/>
</dbReference>
<comment type="cofactor">
    <cofactor evidence="2 12 13">
        <name>pyridoxal 5'-phosphate</name>
        <dbReference type="ChEBI" id="CHEBI:597326"/>
    </cofactor>
</comment>
<feature type="site" description="Plays an important role in substrate specificity" evidence="12">
    <location>
        <position position="226"/>
    </location>
</feature>
<feature type="modified residue" description="N6-(pyridoxal phosphate)lysine" evidence="12 13">
    <location>
        <position position="227"/>
    </location>
</feature>
<evidence type="ECO:0000256" key="8">
    <source>
        <dbReference type="ARBA" id="ARBA00022605"/>
    </source>
</evidence>
<evidence type="ECO:0000256" key="4">
    <source>
        <dbReference type="ARBA" id="ARBA00006376"/>
    </source>
</evidence>
<keyword evidence="9 12" id="KW-0808">Transferase</keyword>
<evidence type="ECO:0000256" key="6">
    <source>
        <dbReference type="ARBA" id="ARBA00022490"/>
    </source>
</evidence>
<evidence type="ECO:0000256" key="11">
    <source>
        <dbReference type="ARBA" id="ARBA00054606"/>
    </source>
</evidence>
<keyword evidence="16" id="KW-1185">Reference proteome</keyword>
<feature type="binding site" evidence="12">
    <location>
        <begin position="350"/>
        <end position="352"/>
    </location>
    <ligand>
        <name>(6S)-5,6,7,8-tetrahydrofolate</name>
        <dbReference type="ChEBI" id="CHEBI:57453"/>
    </ligand>
</feature>
<comment type="pathway">
    <text evidence="12">Amino-acid biosynthesis; glycine biosynthesis; glycine from L-serine: step 1/1.</text>
</comment>
<name>A0A328WI23_PAELA</name>
<protein>
    <recommendedName>
        <fullName evidence="12">Serine hydroxymethyltransferase</fullName>
        <shortName evidence="12">SHMT</shortName>
        <shortName evidence="12">Serine methylase</shortName>
        <ecNumber evidence="12">2.1.2.1</ecNumber>
    </recommendedName>
</protein>
<dbReference type="PROSITE" id="PS00096">
    <property type="entry name" value="SHMT"/>
    <property type="match status" value="1"/>
</dbReference>
<evidence type="ECO:0000256" key="12">
    <source>
        <dbReference type="HAMAP-Rule" id="MF_00051"/>
    </source>
</evidence>
<sequence>MMEHLRKSDPAVLEAMDLELKRQRSNIELIASENIVSEAVMEAMGTVLTNKYAEGYPGKRYYGGCERVDIVEDIARDRAKELFGAEHANVQPHSGAQANMAVYLAALKPGDTVLGMNLAHGGHLTHGSPVNASGLLYNFVAYGVQEDTFLIDYDEVRKAAFKHRPRLIVAGASAYPRIIDFEKLAAIANDVGALFMVDMAHIAGLVAAGLHPNPVPHAHFVTTTTHKTLRGPRGGMILCKKAWAQAIDKAVFPGSQGGPLMHVIASKAVALGEALDPSFKTYAENVVKNAKVLADTLIEEGLNIVSGGTDNHLMLVDTRNLDITGKDAEKVLDSIGITVNKNAIPFDPTSPFVTSGIRIGTPAVTSRGMDEQAMVKIAKIIAMTLKQPKDEATLEKAGRLVAELTDQYPLYAEMKY</sequence>
<evidence type="ECO:0000256" key="3">
    <source>
        <dbReference type="ARBA" id="ARBA00004496"/>
    </source>
</evidence>
<evidence type="ECO:0000313" key="16">
    <source>
        <dbReference type="Proteomes" id="UP000266552"/>
    </source>
</evidence>